<evidence type="ECO:0000256" key="1">
    <source>
        <dbReference type="ARBA" id="ARBA00000900"/>
    </source>
</evidence>
<evidence type="ECO:0000313" key="9">
    <source>
        <dbReference type="EnsemblPlants" id="AES62152"/>
    </source>
</evidence>
<keyword evidence="3" id="KW-0479">Metal-binding</keyword>
<keyword evidence="4 6" id="KW-0863">Zinc-finger</keyword>
<sequence>MDSPFPQNNAEMLLYSSQISVNEEAKQLPCNHLYHSGCITPWIHRRSSCPICRFHVNDNDVDDEEDEDVDAVTVMSRMVPRLLELSEDDDFYGLRITINNIASGRHALHASVAGDDGGVIGEY</sequence>
<dbReference type="PANTHER" id="PTHR15710:SF74">
    <property type="entry name" value="RING-TYPE E3 UBIQUITIN TRANSFERASE-RELATED"/>
    <property type="match status" value="1"/>
</dbReference>
<comment type="catalytic activity">
    <reaction evidence="1">
        <text>S-ubiquitinyl-[E2 ubiquitin-conjugating enzyme]-L-cysteine + [acceptor protein]-L-lysine = [E2 ubiquitin-conjugating enzyme]-L-cysteine + N(6)-ubiquitinyl-[acceptor protein]-L-lysine.</text>
        <dbReference type="EC" id="2.3.2.27"/>
    </reaction>
</comment>
<gene>
    <name evidence="8" type="ordered locus">MTR_1g095030</name>
</gene>
<feature type="domain" description="RING-type" evidence="7">
    <location>
        <begin position="28"/>
        <end position="53"/>
    </location>
</feature>
<dbReference type="Gene3D" id="3.30.40.10">
    <property type="entry name" value="Zinc/RING finger domain, C3HC4 (zinc finger)"/>
    <property type="match status" value="1"/>
</dbReference>
<reference evidence="8 10" key="2">
    <citation type="journal article" date="2014" name="BMC Genomics">
        <title>An improved genome release (version Mt4.0) for the model legume Medicago truncatula.</title>
        <authorList>
            <person name="Tang H."/>
            <person name="Krishnakumar V."/>
            <person name="Bidwell S."/>
            <person name="Rosen B."/>
            <person name="Chan A."/>
            <person name="Zhou S."/>
            <person name="Gentzbittel L."/>
            <person name="Childs K.L."/>
            <person name="Yandell M."/>
            <person name="Gundlach H."/>
            <person name="Mayer K.F."/>
            <person name="Schwartz D.C."/>
            <person name="Town C.D."/>
        </authorList>
    </citation>
    <scope>GENOME REANNOTATION</scope>
    <source>
        <strain evidence="9 10">cv. Jemalong A17</strain>
    </source>
</reference>
<dbReference type="STRING" id="3880.G7I389"/>
<reference evidence="8 10" key="1">
    <citation type="journal article" date="2011" name="Nature">
        <title>The Medicago genome provides insight into the evolution of rhizobial symbioses.</title>
        <authorList>
            <person name="Young N.D."/>
            <person name="Debelle F."/>
            <person name="Oldroyd G.E."/>
            <person name="Geurts R."/>
            <person name="Cannon S.B."/>
            <person name="Udvardi M.K."/>
            <person name="Benedito V.A."/>
            <person name="Mayer K.F."/>
            <person name="Gouzy J."/>
            <person name="Schoof H."/>
            <person name="Van de Peer Y."/>
            <person name="Proost S."/>
            <person name="Cook D.R."/>
            <person name="Meyers B.C."/>
            <person name="Spannagl M."/>
            <person name="Cheung F."/>
            <person name="De Mita S."/>
            <person name="Krishnakumar V."/>
            <person name="Gundlach H."/>
            <person name="Zhou S."/>
            <person name="Mudge J."/>
            <person name="Bharti A.K."/>
            <person name="Murray J.D."/>
            <person name="Naoumkina M.A."/>
            <person name="Rosen B."/>
            <person name="Silverstein K.A."/>
            <person name="Tang H."/>
            <person name="Rombauts S."/>
            <person name="Zhao P.X."/>
            <person name="Zhou P."/>
            <person name="Barbe V."/>
            <person name="Bardou P."/>
            <person name="Bechner M."/>
            <person name="Bellec A."/>
            <person name="Berger A."/>
            <person name="Berges H."/>
            <person name="Bidwell S."/>
            <person name="Bisseling T."/>
            <person name="Choisne N."/>
            <person name="Couloux A."/>
            <person name="Denny R."/>
            <person name="Deshpande S."/>
            <person name="Dai X."/>
            <person name="Doyle J.J."/>
            <person name="Dudez A.M."/>
            <person name="Farmer A.D."/>
            <person name="Fouteau S."/>
            <person name="Franken C."/>
            <person name="Gibelin C."/>
            <person name="Gish J."/>
            <person name="Goldstein S."/>
            <person name="Gonzalez A.J."/>
            <person name="Green P.J."/>
            <person name="Hallab A."/>
            <person name="Hartog M."/>
            <person name="Hua A."/>
            <person name="Humphray S.J."/>
            <person name="Jeong D.H."/>
            <person name="Jing Y."/>
            <person name="Jocker A."/>
            <person name="Kenton S.M."/>
            <person name="Kim D.J."/>
            <person name="Klee K."/>
            <person name="Lai H."/>
            <person name="Lang C."/>
            <person name="Lin S."/>
            <person name="Macmil S.L."/>
            <person name="Magdelenat G."/>
            <person name="Matthews L."/>
            <person name="McCorrison J."/>
            <person name="Monaghan E.L."/>
            <person name="Mun J.H."/>
            <person name="Najar F.Z."/>
            <person name="Nicholson C."/>
            <person name="Noirot C."/>
            <person name="O'Bleness M."/>
            <person name="Paule C.R."/>
            <person name="Poulain J."/>
            <person name="Prion F."/>
            <person name="Qin B."/>
            <person name="Qu C."/>
            <person name="Retzel E.F."/>
            <person name="Riddle C."/>
            <person name="Sallet E."/>
            <person name="Samain S."/>
            <person name="Samson N."/>
            <person name="Sanders I."/>
            <person name="Saurat O."/>
            <person name="Scarpelli C."/>
            <person name="Schiex T."/>
            <person name="Segurens B."/>
            <person name="Severin A.J."/>
            <person name="Sherrier D.J."/>
            <person name="Shi R."/>
            <person name="Sims S."/>
            <person name="Singer S.R."/>
            <person name="Sinharoy S."/>
            <person name="Sterck L."/>
            <person name="Viollet A."/>
            <person name="Wang B.B."/>
            <person name="Wang K."/>
            <person name="Wang M."/>
            <person name="Wang X."/>
            <person name="Warfsmann J."/>
            <person name="Weissenbach J."/>
            <person name="White D.D."/>
            <person name="White J.D."/>
            <person name="Wiley G.B."/>
            <person name="Wincker P."/>
            <person name="Xing Y."/>
            <person name="Yang L."/>
            <person name="Yao Z."/>
            <person name="Ying F."/>
            <person name="Zhai J."/>
            <person name="Zhou L."/>
            <person name="Zuber A."/>
            <person name="Denarie J."/>
            <person name="Dixon R.A."/>
            <person name="May G.D."/>
            <person name="Schwartz D.C."/>
            <person name="Rogers J."/>
            <person name="Quetier F."/>
            <person name="Town C.D."/>
            <person name="Roe B.A."/>
        </authorList>
    </citation>
    <scope>NUCLEOTIDE SEQUENCE [LARGE SCALE GENOMIC DNA]</scope>
    <source>
        <strain evidence="8">A17</strain>
        <strain evidence="9 10">cv. Jemalong A17</strain>
    </source>
</reference>
<dbReference type="InterPro" id="IPR013083">
    <property type="entry name" value="Znf_RING/FYVE/PHD"/>
</dbReference>
<proteinExistence type="predicted"/>
<accession>G7I389</accession>
<evidence type="ECO:0000256" key="3">
    <source>
        <dbReference type="ARBA" id="ARBA00022723"/>
    </source>
</evidence>
<evidence type="ECO:0000313" key="10">
    <source>
        <dbReference type="Proteomes" id="UP000002051"/>
    </source>
</evidence>
<dbReference type="eggNOG" id="KOG0800">
    <property type="taxonomic scope" value="Eukaryota"/>
</dbReference>
<dbReference type="EnsemblPlants" id="AES62152">
    <property type="protein sequence ID" value="AES62152"/>
    <property type="gene ID" value="MTR_1g095030"/>
</dbReference>
<evidence type="ECO:0000256" key="6">
    <source>
        <dbReference type="PROSITE-ProRule" id="PRU00175"/>
    </source>
</evidence>
<name>G7I389_MEDTR</name>
<dbReference type="PaxDb" id="3880-AES62152"/>
<evidence type="ECO:0000256" key="4">
    <source>
        <dbReference type="ARBA" id="ARBA00022771"/>
    </source>
</evidence>
<evidence type="ECO:0000256" key="2">
    <source>
        <dbReference type="ARBA" id="ARBA00012483"/>
    </source>
</evidence>
<dbReference type="PANTHER" id="PTHR15710">
    <property type="entry name" value="E3 UBIQUITIN-PROTEIN LIGASE PRAJA"/>
    <property type="match status" value="1"/>
</dbReference>
<evidence type="ECO:0000259" key="7">
    <source>
        <dbReference type="PROSITE" id="PS50089"/>
    </source>
</evidence>
<dbReference type="HOGENOM" id="CLU_2018590_0_0_1"/>
<organism evidence="8 10">
    <name type="scientific">Medicago truncatula</name>
    <name type="common">Barrel medic</name>
    <name type="synonym">Medicago tribuloides</name>
    <dbReference type="NCBI Taxonomy" id="3880"/>
    <lineage>
        <taxon>Eukaryota</taxon>
        <taxon>Viridiplantae</taxon>
        <taxon>Streptophyta</taxon>
        <taxon>Embryophyta</taxon>
        <taxon>Tracheophyta</taxon>
        <taxon>Spermatophyta</taxon>
        <taxon>Magnoliopsida</taxon>
        <taxon>eudicotyledons</taxon>
        <taxon>Gunneridae</taxon>
        <taxon>Pentapetalae</taxon>
        <taxon>rosids</taxon>
        <taxon>fabids</taxon>
        <taxon>Fabales</taxon>
        <taxon>Fabaceae</taxon>
        <taxon>Papilionoideae</taxon>
        <taxon>50 kb inversion clade</taxon>
        <taxon>NPAAA clade</taxon>
        <taxon>Hologalegina</taxon>
        <taxon>IRL clade</taxon>
        <taxon>Trifolieae</taxon>
        <taxon>Medicago</taxon>
    </lineage>
</organism>
<dbReference type="Pfam" id="PF13639">
    <property type="entry name" value="zf-RING_2"/>
    <property type="match status" value="1"/>
</dbReference>
<dbReference type="PROSITE" id="PS50089">
    <property type="entry name" value="ZF_RING_2"/>
    <property type="match status" value="1"/>
</dbReference>
<reference evidence="9" key="3">
    <citation type="submission" date="2015-04" db="UniProtKB">
        <authorList>
            <consortium name="EnsemblPlants"/>
        </authorList>
    </citation>
    <scope>IDENTIFICATION</scope>
    <source>
        <strain evidence="9">cv. Jemalong A17</strain>
    </source>
</reference>
<dbReference type="AlphaFoldDB" id="G7I389"/>
<dbReference type="InterPro" id="IPR001841">
    <property type="entry name" value="Znf_RING"/>
</dbReference>
<protein>
    <recommendedName>
        <fullName evidence="2">RING-type E3 ubiquitin transferase</fullName>
        <ecNumber evidence="2">2.3.2.27</ecNumber>
    </recommendedName>
</protein>
<dbReference type="GO" id="GO:0061630">
    <property type="term" value="F:ubiquitin protein ligase activity"/>
    <property type="evidence" value="ECO:0007669"/>
    <property type="project" value="UniProtKB-EC"/>
</dbReference>
<evidence type="ECO:0000256" key="5">
    <source>
        <dbReference type="ARBA" id="ARBA00022833"/>
    </source>
</evidence>
<dbReference type="GO" id="GO:0008270">
    <property type="term" value="F:zinc ion binding"/>
    <property type="evidence" value="ECO:0007669"/>
    <property type="project" value="UniProtKB-KW"/>
</dbReference>
<evidence type="ECO:0000313" key="8">
    <source>
        <dbReference type="EMBL" id="AES62152.1"/>
    </source>
</evidence>
<keyword evidence="5" id="KW-0862">Zinc</keyword>
<dbReference type="EC" id="2.3.2.27" evidence="2"/>
<dbReference type="SUPFAM" id="SSF57850">
    <property type="entry name" value="RING/U-box"/>
    <property type="match status" value="1"/>
</dbReference>
<keyword evidence="10" id="KW-1185">Reference proteome</keyword>
<dbReference type="EMBL" id="CM001217">
    <property type="protein sequence ID" value="AES62152.1"/>
    <property type="molecule type" value="Genomic_DNA"/>
</dbReference>
<dbReference type="Proteomes" id="UP000002051">
    <property type="component" value="Unassembled WGS sequence"/>
</dbReference>